<proteinExistence type="predicted"/>
<sequence>MKVFLKEVHNRLVYIDSPETYVSSEKYKLWGWAMPEVKEIIIKTSENSFSISKDVLRRDVTNFFKKKGINFINEKHGFQEFINPEWMEIYAKKGSGEIVKCATMYIEEIKTIDVGVGDWLYLDAANRSRDQAAGKLDLSLAAKVWNLYFRDMQSYLDSKNISWCFVIAPGKELVLPEYAPYPVVENNSFRGFFNKFDLKNKIICPIDELKLYGIFSYWHGESHWNDIGAAIACKKVLDYLNVENDLNPLEGISIAGPAQGDLGKKLSFYKSRPSLVIKQKYKFNKNFDNEIGNTGRLIIYTSNEIFAKGVLLVVGDSFSHWMLKFLAPFFEKTIFFHGVARADKEFIASTGATHVIFQNNSRFLHSYPENEQYLEKFLKEKATLLGRESSGIEFYEEVKNRVMNEYV</sequence>
<dbReference type="EMBL" id="LAPT01000039">
    <property type="protein sequence ID" value="PXF31560.1"/>
    <property type="molecule type" value="Genomic_DNA"/>
</dbReference>
<gene>
    <name evidence="1" type="ORF">WH50_09350</name>
</gene>
<comment type="caution">
    <text evidence="1">The sequence shown here is derived from an EMBL/GenBank/DDBJ whole genome shotgun (WGS) entry which is preliminary data.</text>
</comment>
<accession>A0ABX5M3T2</accession>
<organism evidence="1 2">
    <name type="scientific">Pokkaliibacter plantistimulans</name>
    <dbReference type="NCBI Taxonomy" id="1635171"/>
    <lineage>
        <taxon>Bacteria</taxon>
        <taxon>Pseudomonadati</taxon>
        <taxon>Pseudomonadota</taxon>
        <taxon>Gammaproteobacteria</taxon>
        <taxon>Oceanospirillales</taxon>
        <taxon>Balneatrichaceae</taxon>
        <taxon>Pokkaliibacter</taxon>
    </lineage>
</organism>
<reference evidence="1 2" key="1">
    <citation type="submission" date="2015-03" db="EMBL/GenBank/DDBJ databases">
        <authorList>
            <person name="Krishnan R."/>
            <person name="Midha S."/>
            <person name="Patil P.B."/>
            <person name="Rameshkumar N."/>
        </authorList>
    </citation>
    <scope>NUCLEOTIDE SEQUENCE [LARGE SCALE GENOMIC DNA]</scope>
    <source>
        <strain evidence="1 2">L1E11</strain>
    </source>
</reference>
<protein>
    <recommendedName>
        <fullName evidence="3">AlgX/AlgJ SGNH hydrolase-like domain-containing protein</fullName>
    </recommendedName>
</protein>
<name>A0ABX5M3T2_9GAMM</name>
<keyword evidence="2" id="KW-1185">Reference proteome</keyword>
<evidence type="ECO:0008006" key="3">
    <source>
        <dbReference type="Google" id="ProtNLM"/>
    </source>
</evidence>
<evidence type="ECO:0000313" key="2">
    <source>
        <dbReference type="Proteomes" id="UP000248090"/>
    </source>
</evidence>
<dbReference type="Proteomes" id="UP000248090">
    <property type="component" value="Unassembled WGS sequence"/>
</dbReference>
<evidence type="ECO:0000313" key="1">
    <source>
        <dbReference type="EMBL" id="PXF31560.1"/>
    </source>
</evidence>